<keyword evidence="3" id="KW-1185">Reference proteome</keyword>
<dbReference type="Pfam" id="PF02082">
    <property type="entry name" value="Rrf2"/>
    <property type="match status" value="1"/>
</dbReference>
<protein>
    <submittedName>
        <fullName evidence="2">BadM/Rrf2 family transcriptional regulator</fullName>
    </submittedName>
</protein>
<organism evidence="2 3">
    <name type="scientific">Ilumatobacter fluminis</name>
    <dbReference type="NCBI Taxonomy" id="467091"/>
    <lineage>
        <taxon>Bacteria</taxon>
        <taxon>Bacillati</taxon>
        <taxon>Actinomycetota</taxon>
        <taxon>Acidimicrobiia</taxon>
        <taxon>Acidimicrobiales</taxon>
        <taxon>Ilumatobacteraceae</taxon>
        <taxon>Ilumatobacter</taxon>
    </lineage>
</organism>
<dbReference type="OrthoDB" id="9808360at2"/>
<dbReference type="AlphaFoldDB" id="A0A4R7HUM8"/>
<name>A0A4R7HUM8_9ACTN</name>
<dbReference type="InterPro" id="IPR036388">
    <property type="entry name" value="WH-like_DNA-bd_sf"/>
</dbReference>
<evidence type="ECO:0000313" key="3">
    <source>
        <dbReference type="Proteomes" id="UP000294558"/>
    </source>
</evidence>
<dbReference type="EMBL" id="SOAU01000001">
    <property type="protein sequence ID" value="TDT14485.1"/>
    <property type="molecule type" value="Genomic_DNA"/>
</dbReference>
<dbReference type="Proteomes" id="UP000294558">
    <property type="component" value="Unassembled WGS sequence"/>
</dbReference>
<comment type="caution">
    <text evidence="2">The sequence shown here is derived from an EMBL/GenBank/DDBJ whole genome shotgun (WGS) entry which is preliminary data.</text>
</comment>
<dbReference type="InterPro" id="IPR036390">
    <property type="entry name" value="WH_DNA-bd_sf"/>
</dbReference>
<dbReference type="InterPro" id="IPR000944">
    <property type="entry name" value="Tscrpt_reg_Rrf2"/>
</dbReference>
<dbReference type="SUPFAM" id="SSF46785">
    <property type="entry name" value="Winged helix' DNA-binding domain"/>
    <property type="match status" value="1"/>
</dbReference>
<sequence>MRISERVDNAVRAMAELAVGDGAPVKAESISSHQDISLKYLLDILRDLKRAELVRSKRGPDGGFTLSRSATDISLADVFRAVDGPLADVHDESLRGLSYPAPAEDLPQVWMAIRGSLRRVLETVTVADLVEHRLPDAVNELAAEYRRTTEERFGH</sequence>
<dbReference type="PANTHER" id="PTHR33221">
    <property type="entry name" value="WINGED HELIX-TURN-HELIX TRANSCRIPTIONAL REGULATOR, RRF2 FAMILY"/>
    <property type="match status" value="1"/>
</dbReference>
<proteinExistence type="predicted"/>
<dbReference type="NCBIfam" id="TIGR00738">
    <property type="entry name" value="rrf2_super"/>
    <property type="match status" value="1"/>
</dbReference>
<accession>A0A4R7HUM8</accession>
<dbReference type="PANTHER" id="PTHR33221:SF5">
    <property type="entry name" value="HTH-TYPE TRANSCRIPTIONAL REGULATOR ISCR"/>
    <property type="match status" value="1"/>
</dbReference>
<dbReference type="GO" id="GO:0003677">
    <property type="term" value="F:DNA binding"/>
    <property type="evidence" value="ECO:0007669"/>
    <property type="project" value="UniProtKB-KW"/>
</dbReference>
<keyword evidence="1" id="KW-0238">DNA-binding</keyword>
<dbReference type="Gene3D" id="1.10.10.10">
    <property type="entry name" value="Winged helix-like DNA-binding domain superfamily/Winged helix DNA-binding domain"/>
    <property type="match status" value="1"/>
</dbReference>
<dbReference type="GO" id="GO:0005829">
    <property type="term" value="C:cytosol"/>
    <property type="evidence" value="ECO:0007669"/>
    <property type="project" value="TreeGrafter"/>
</dbReference>
<dbReference type="GO" id="GO:0003700">
    <property type="term" value="F:DNA-binding transcription factor activity"/>
    <property type="evidence" value="ECO:0007669"/>
    <property type="project" value="TreeGrafter"/>
</dbReference>
<gene>
    <name evidence="2" type="ORF">BDK89_0040</name>
</gene>
<dbReference type="RefSeq" id="WP_133867028.1">
    <property type="nucleotide sequence ID" value="NZ_JAVJPS010000005.1"/>
</dbReference>
<evidence type="ECO:0000256" key="1">
    <source>
        <dbReference type="ARBA" id="ARBA00023125"/>
    </source>
</evidence>
<evidence type="ECO:0000313" key="2">
    <source>
        <dbReference type="EMBL" id="TDT14485.1"/>
    </source>
</evidence>
<dbReference type="PROSITE" id="PS51197">
    <property type="entry name" value="HTH_RRF2_2"/>
    <property type="match status" value="1"/>
</dbReference>
<reference evidence="2 3" key="1">
    <citation type="submission" date="2019-03" db="EMBL/GenBank/DDBJ databases">
        <title>Sequencing the genomes of 1000 actinobacteria strains.</title>
        <authorList>
            <person name="Klenk H.-P."/>
        </authorList>
    </citation>
    <scope>NUCLEOTIDE SEQUENCE [LARGE SCALE GENOMIC DNA]</scope>
    <source>
        <strain evidence="2 3">DSM 18936</strain>
    </source>
</reference>